<feature type="chain" id="PRO_5042191362" evidence="1">
    <location>
        <begin position="24"/>
        <end position="73"/>
    </location>
</feature>
<comment type="caution">
    <text evidence="2">The sequence shown here is derived from an EMBL/GenBank/DDBJ whole genome shotgun (WGS) entry which is preliminary data.</text>
</comment>
<keyword evidence="3" id="KW-1185">Reference proteome</keyword>
<name>A0AAD7KB23_9AGAR</name>
<sequence>MNMNGLGAIISVLVLMQCLMVWGSPIVSILQEKDTVSRLPAANEPITGRHLRRQSPFFGEGSYVDLEGTPSSE</sequence>
<feature type="signal peptide" evidence="1">
    <location>
        <begin position="1"/>
        <end position="23"/>
    </location>
</feature>
<dbReference type="EMBL" id="JARJLG010000007">
    <property type="protein sequence ID" value="KAJ7779392.1"/>
    <property type="molecule type" value="Genomic_DNA"/>
</dbReference>
<organism evidence="2 3">
    <name type="scientific">Mycena maculata</name>
    <dbReference type="NCBI Taxonomy" id="230809"/>
    <lineage>
        <taxon>Eukaryota</taxon>
        <taxon>Fungi</taxon>
        <taxon>Dikarya</taxon>
        <taxon>Basidiomycota</taxon>
        <taxon>Agaricomycotina</taxon>
        <taxon>Agaricomycetes</taxon>
        <taxon>Agaricomycetidae</taxon>
        <taxon>Agaricales</taxon>
        <taxon>Marasmiineae</taxon>
        <taxon>Mycenaceae</taxon>
        <taxon>Mycena</taxon>
    </lineage>
</organism>
<proteinExistence type="predicted"/>
<dbReference type="AlphaFoldDB" id="A0AAD7KB23"/>
<keyword evidence="1" id="KW-0732">Signal</keyword>
<gene>
    <name evidence="2" type="ORF">DFH07DRAFT_794826</name>
</gene>
<evidence type="ECO:0000313" key="2">
    <source>
        <dbReference type="EMBL" id="KAJ7779392.1"/>
    </source>
</evidence>
<evidence type="ECO:0000313" key="3">
    <source>
        <dbReference type="Proteomes" id="UP001215280"/>
    </source>
</evidence>
<protein>
    <submittedName>
        <fullName evidence="2">Uncharacterized protein</fullName>
    </submittedName>
</protein>
<reference evidence="2" key="1">
    <citation type="submission" date="2023-03" db="EMBL/GenBank/DDBJ databases">
        <title>Massive genome expansion in bonnet fungi (Mycena s.s.) driven by repeated elements and novel gene families across ecological guilds.</title>
        <authorList>
            <consortium name="Lawrence Berkeley National Laboratory"/>
            <person name="Harder C.B."/>
            <person name="Miyauchi S."/>
            <person name="Viragh M."/>
            <person name="Kuo A."/>
            <person name="Thoen E."/>
            <person name="Andreopoulos B."/>
            <person name="Lu D."/>
            <person name="Skrede I."/>
            <person name="Drula E."/>
            <person name="Henrissat B."/>
            <person name="Morin E."/>
            <person name="Kohler A."/>
            <person name="Barry K."/>
            <person name="LaButti K."/>
            <person name="Morin E."/>
            <person name="Salamov A."/>
            <person name="Lipzen A."/>
            <person name="Mereny Z."/>
            <person name="Hegedus B."/>
            <person name="Baldrian P."/>
            <person name="Stursova M."/>
            <person name="Weitz H."/>
            <person name="Taylor A."/>
            <person name="Grigoriev I.V."/>
            <person name="Nagy L.G."/>
            <person name="Martin F."/>
            <person name="Kauserud H."/>
        </authorList>
    </citation>
    <scope>NUCLEOTIDE SEQUENCE</scope>
    <source>
        <strain evidence="2">CBHHK188m</strain>
    </source>
</reference>
<evidence type="ECO:0000256" key="1">
    <source>
        <dbReference type="SAM" id="SignalP"/>
    </source>
</evidence>
<dbReference type="Proteomes" id="UP001215280">
    <property type="component" value="Unassembled WGS sequence"/>
</dbReference>
<accession>A0AAD7KB23</accession>